<evidence type="ECO:0000256" key="3">
    <source>
        <dbReference type="ARBA" id="ARBA00022679"/>
    </source>
</evidence>
<dbReference type="EMBL" id="QAAD01000008">
    <property type="protein sequence ID" value="PTN08459.1"/>
    <property type="molecule type" value="Genomic_DNA"/>
</dbReference>
<sequence length="390" mass="43931">MLEWTFWIALITLFYTYVGYGLALGLLVALKRLWRRPQPLLLPAEWPEVCLFVTAYNEADCVAAKVENSLQLNYPASKLKFLWITDGSDDGTPELLTKYPGIRVEHLPERRGKVHAMNRGMQFVDTPYVVFTDANTMLSPEAIQQLIRHFQDPQVACVAGEKRVLAADWSNVAAGGEKMYWSFESTIKQLESELSSVVGAAGELFALRTSQFQPPSADSLLDDFQLSMGLAIAGYRVVYEPAAVAVEQASLNVSEELKRKNRIAAGGLQSMVRMPGLLNPFRVGWLSFQYFSHKVLRWTLAPWALVLALVTNILLVAGNSSELIYIILLVLQGLWYLFAGMGFMLEGRCRGNKLFFIPYYFTAIHIAAFTGLYRLVRRKQSVAWEQARRA</sequence>
<dbReference type="InterPro" id="IPR029044">
    <property type="entry name" value="Nucleotide-diphossugar_trans"/>
</dbReference>
<comment type="similarity">
    <text evidence="1">Belongs to the glycosyltransferase 2 family.</text>
</comment>
<organism evidence="5 6">
    <name type="scientific">Mangrovibacterium marinum</name>
    <dbReference type="NCBI Taxonomy" id="1639118"/>
    <lineage>
        <taxon>Bacteria</taxon>
        <taxon>Pseudomonadati</taxon>
        <taxon>Bacteroidota</taxon>
        <taxon>Bacteroidia</taxon>
        <taxon>Marinilabiliales</taxon>
        <taxon>Prolixibacteraceae</taxon>
        <taxon>Mangrovibacterium</taxon>
    </lineage>
</organism>
<dbReference type="SUPFAM" id="SSF53448">
    <property type="entry name" value="Nucleotide-diphospho-sugar transferases"/>
    <property type="match status" value="1"/>
</dbReference>
<keyword evidence="3 5" id="KW-0808">Transferase</keyword>
<name>A0A2T5C1C0_9BACT</name>
<dbReference type="AlphaFoldDB" id="A0A2T5C1C0"/>
<keyword evidence="4" id="KW-1133">Transmembrane helix</keyword>
<evidence type="ECO:0000313" key="5">
    <source>
        <dbReference type="EMBL" id="PTN08459.1"/>
    </source>
</evidence>
<proteinExistence type="inferred from homology"/>
<comment type="caution">
    <text evidence="5">The sequence shown here is derived from an EMBL/GenBank/DDBJ whole genome shotgun (WGS) entry which is preliminary data.</text>
</comment>
<protein>
    <submittedName>
        <fullName evidence="5">Cellulose synthase/poly-beta-1,6-N-acetylglucosamine synthase-like glycosyltransferase</fullName>
    </submittedName>
</protein>
<feature type="transmembrane region" description="Helical" evidence="4">
    <location>
        <begin position="6"/>
        <end position="30"/>
    </location>
</feature>
<dbReference type="Gene3D" id="3.90.550.10">
    <property type="entry name" value="Spore Coat Polysaccharide Biosynthesis Protein SpsA, Chain A"/>
    <property type="match status" value="1"/>
</dbReference>
<evidence type="ECO:0000256" key="1">
    <source>
        <dbReference type="ARBA" id="ARBA00006739"/>
    </source>
</evidence>
<feature type="transmembrane region" description="Helical" evidence="4">
    <location>
        <begin position="323"/>
        <end position="345"/>
    </location>
</feature>
<keyword evidence="6" id="KW-1185">Reference proteome</keyword>
<evidence type="ECO:0000256" key="2">
    <source>
        <dbReference type="ARBA" id="ARBA00022676"/>
    </source>
</evidence>
<keyword evidence="4" id="KW-0472">Membrane</keyword>
<keyword evidence="4" id="KW-0812">Transmembrane</keyword>
<evidence type="ECO:0000313" key="6">
    <source>
        <dbReference type="Proteomes" id="UP000243525"/>
    </source>
</evidence>
<dbReference type="CDD" id="cd06439">
    <property type="entry name" value="CESA_like_1"/>
    <property type="match status" value="1"/>
</dbReference>
<keyword evidence="2" id="KW-0328">Glycosyltransferase</keyword>
<feature type="transmembrane region" description="Helical" evidence="4">
    <location>
        <begin position="357"/>
        <end position="376"/>
    </location>
</feature>
<dbReference type="RefSeq" id="WP_107822269.1">
    <property type="nucleotide sequence ID" value="NZ_OY782574.1"/>
</dbReference>
<reference evidence="5 6" key="1">
    <citation type="submission" date="2018-04" db="EMBL/GenBank/DDBJ databases">
        <title>Genomic Encyclopedia of Archaeal and Bacterial Type Strains, Phase II (KMG-II): from individual species to whole genera.</title>
        <authorList>
            <person name="Goeker M."/>
        </authorList>
    </citation>
    <scope>NUCLEOTIDE SEQUENCE [LARGE SCALE GENOMIC DNA]</scope>
    <source>
        <strain evidence="5 6">DSM 28823</strain>
    </source>
</reference>
<dbReference type="Proteomes" id="UP000243525">
    <property type="component" value="Unassembled WGS sequence"/>
</dbReference>
<dbReference type="PANTHER" id="PTHR43630">
    <property type="entry name" value="POLY-BETA-1,6-N-ACETYL-D-GLUCOSAMINE SYNTHASE"/>
    <property type="match status" value="1"/>
</dbReference>
<dbReference type="PANTHER" id="PTHR43630:SF1">
    <property type="entry name" value="POLY-BETA-1,6-N-ACETYL-D-GLUCOSAMINE SYNTHASE"/>
    <property type="match status" value="1"/>
</dbReference>
<feature type="transmembrane region" description="Helical" evidence="4">
    <location>
        <begin position="295"/>
        <end position="317"/>
    </location>
</feature>
<dbReference type="Pfam" id="PF13641">
    <property type="entry name" value="Glyco_tranf_2_3"/>
    <property type="match status" value="1"/>
</dbReference>
<dbReference type="OrthoDB" id="9766971at2"/>
<accession>A0A2T5C1C0</accession>
<gene>
    <name evidence="5" type="ORF">C8N47_10816</name>
</gene>
<evidence type="ECO:0000256" key="4">
    <source>
        <dbReference type="SAM" id="Phobius"/>
    </source>
</evidence>
<dbReference type="GO" id="GO:0016757">
    <property type="term" value="F:glycosyltransferase activity"/>
    <property type="evidence" value="ECO:0007669"/>
    <property type="project" value="UniProtKB-KW"/>
</dbReference>